<dbReference type="Proteomes" id="UP000009097">
    <property type="component" value="Unassembled WGS sequence"/>
</dbReference>
<dbReference type="VEuPathDB" id="FungiDB:FOXG_20270"/>
<dbReference type="GeneID" id="28960976"/>
<protein>
    <submittedName>
        <fullName evidence="1">Uncharacterized protein</fullName>
    </submittedName>
</protein>
<evidence type="ECO:0000313" key="1">
    <source>
        <dbReference type="EMBL" id="KNB09837.1"/>
    </source>
</evidence>
<proteinExistence type="predicted"/>
<reference evidence="1" key="2">
    <citation type="journal article" date="2010" name="Nature">
        <title>Comparative genomics reveals mobile pathogenicity chromosomes in Fusarium.</title>
        <authorList>
            <person name="Ma L.J."/>
            <person name="van der Does H.C."/>
            <person name="Borkovich K.A."/>
            <person name="Coleman J.J."/>
            <person name="Daboussi M.J."/>
            <person name="Di Pietro A."/>
            <person name="Dufresne M."/>
            <person name="Freitag M."/>
            <person name="Grabherr M."/>
            <person name="Henrissat B."/>
            <person name="Houterman P.M."/>
            <person name="Kang S."/>
            <person name="Shim W.B."/>
            <person name="Woloshuk C."/>
            <person name="Xie X."/>
            <person name="Xu J.R."/>
            <person name="Antoniw J."/>
            <person name="Baker S.E."/>
            <person name="Bluhm B.H."/>
            <person name="Breakspear A."/>
            <person name="Brown D.W."/>
            <person name="Butchko R.A."/>
            <person name="Chapman S."/>
            <person name="Coulson R."/>
            <person name="Coutinho P.M."/>
            <person name="Danchin E.G."/>
            <person name="Diener A."/>
            <person name="Gale L.R."/>
            <person name="Gardiner D.M."/>
            <person name="Goff S."/>
            <person name="Hammond-Kosack K.E."/>
            <person name="Hilburn K."/>
            <person name="Hua-Van A."/>
            <person name="Jonkers W."/>
            <person name="Kazan K."/>
            <person name="Kodira C.D."/>
            <person name="Koehrsen M."/>
            <person name="Kumar L."/>
            <person name="Lee Y.H."/>
            <person name="Li L."/>
            <person name="Manners J.M."/>
            <person name="Miranda-Saavedra D."/>
            <person name="Mukherjee M."/>
            <person name="Park G."/>
            <person name="Park J."/>
            <person name="Park S.Y."/>
            <person name="Proctor R.H."/>
            <person name="Regev A."/>
            <person name="Ruiz-Roldan M.C."/>
            <person name="Sain D."/>
            <person name="Sakthikumar S."/>
            <person name="Sykes S."/>
            <person name="Schwartz D.C."/>
            <person name="Turgeon B.G."/>
            <person name="Wapinski I."/>
            <person name="Yoder O."/>
            <person name="Young S."/>
            <person name="Zeng Q."/>
            <person name="Zhou S."/>
            <person name="Galagan J."/>
            <person name="Cuomo C.A."/>
            <person name="Kistler H.C."/>
            <person name="Rep M."/>
        </authorList>
    </citation>
    <scope>NUCLEOTIDE SEQUENCE [LARGE SCALE GENOMIC DNA]</scope>
    <source>
        <strain evidence="1">4287</strain>
    </source>
</reference>
<sequence length="87" mass="9671">MSLLQSQDHLATPNTRNVWPPVLNGIVTTRLSSRARFEFFTPIDQLVHRGSRNTTILDACEFLCISHGRRAHYVSTVAKGNGKSCSS</sequence>
<reference evidence="1" key="1">
    <citation type="submission" date="2007-04" db="EMBL/GenBank/DDBJ databases">
        <authorList>
            <consortium name="The Broad Institute Genome Sequencing Platform"/>
            <person name="Birren B."/>
            <person name="Lander E."/>
            <person name="Galagan J."/>
            <person name="Nusbaum C."/>
            <person name="Devon K."/>
            <person name="Ma L.-J."/>
            <person name="Jaffe D."/>
            <person name="Butler J."/>
            <person name="Alvarez P."/>
            <person name="Gnerre S."/>
            <person name="Grabherr M."/>
            <person name="Kleber M."/>
            <person name="Mauceli E."/>
            <person name="Brockman W."/>
            <person name="MacCallum I.A."/>
            <person name="Young S."/>
            <person name="LaButti K."/>
            <person name="DeCaprio D."/>
            <person name="Crawford M."/>
            <person name="Koehrsen M."/>
            <person name="Engels R."/>
            <person name="Montgomery P."/>
            <person name="Pearson M."/>
            <person name="Howarth C."/>
            <person name="Larson L."/>
            <person name="White J."/>
            <person name="O'Leary S."/>
            <person name="Kodira C."/>
            <person name="Zeng Q."/>
            <person name="Yandava C."/>
            <person name="Alvarado L."/>
            <person name="Kistler C."/>
            <person name="Shim W.-B."/>
            <person name="Kang S."/>
            <person name="Woloshuk C."/>
        </authorList>
    </citation>
    <scope>NUCLEOTIDE SEQUENCE</scope>
    <source>
        <strain evidence="1">4287</strain>
    </source>
</reference>
<accession>A0A0J9WPY4</accession>
<dbReference type="EMBL" id="DS231708">
    <property type="protein sequence ID" value="KNB09837.1"/>
    <property type="molecule type" value="Genomic_DNA"/>
</dbReference>
<dbReference type="RefSeq" id="XP_018247882.1">
    <property type="nucleotide sequence ID" value="XM_018400534.1"/>
</dbReference>
<organism evidence="1 2">
    <name type="scientific">Fusarium oxysporum f. sp. lycopersici (strain 4287 / CBS 123668 / FGSC 9935 / NRRL 34936)</name>
    <name type="common">Fusarium vascular wilt of tomato</name>
    <dbReference type="NCBI Taxonomy" id="426428"/>
    <lineage>
        <taxon>Eukaryota</taxon>
        <taxon>Fungi</taxon>
        <taxon>Dikarya</taxon>
        <taxon>Ascomycota</taxon>
        <taxon>Pezizomycotina</taxon>
        <taxon>Sordariomycetes</taxon>
        <taxon>Hypocreomycetidae</taxon>
        <taxon>Hypocreales</taxon>
        <taxon>Nectriaceae</taxon>
        <taxon>Fusarium</taxon>
        <taxon>Fusarium oxysporum species complex</taxon>
    </lineage>
</organism>
<dbReference type="OrthoDB" id="10277277at2759"/>
<dbReference type="KEGG" id="fox:FOXG_20270"/>
<dbReference type="AlphaFoldDB" id="A0A0J9WPY4"/>
<name>A0A0J9WPY4_FUSO4</name>
<gene>
    <name evidence="1" type="ORF">FOXG_20270</name>
</gene>
<evidence type="ECO:0000313" key="2">
    <source>
        <dbReference type="Proteomes" id="UP000009097"/>
    </source>
</evidence>